<keyword evidence="11" id="KW-1185">Reference proteome</keyword>
<comment type="catalytic activity">
    <reaction evidence="7">
        <text>a 1,2-diacyl-sn-glycerol + ATP = a 1,2-diacyl-sn-glycero-3-phosphate + ADP + H(+)</text>
        <dbReference type="Rhea" id="RHEA:10272"/>
        <dbReference type="ChEBI" id="CHEBI:15378"/>
        <dbReference type="ChEBI" id="CHEBI:17815"/>
        <dbReference type="ChEBI" id="CHEBI:30616"/>
        <dbReference type="ChEBI" id="CHEBI:58608"/>
        <dbReference type="ChEBI" id="CHEBI:456216"/>
        <dbReference type="EC" id="2.7.1.107"/>
    </reaction>
</comment>
<accession>A0A9E7KNM2</accession>
<dbReference type="InterPro" id="IPR016064">
    <property type="entry name" value="NAD/diacylglycerol_kinase_sf"/>
</dbReference>
<organism evidence="10 11">
    <name type="scientific">Musa troglodytarum</name>
    <name type="common">fe'i banana</name>
    <dbReference type="NCBI Taxonomy" id="320322"/>
    <lineage>
        <taxon>Eukaryota</taxon>
        <taxon>Viridiplantae</taxon>
        <taxon>Streptophyta</taxon>
        <taxon>Embryophyta</taxon>
        <taxon>Tracheophyta</taxon>
        <taxon>Spermatophyta</taxon>
        <taxon>Magnoliopsida</taxon>
        <taxon>Liliopsida</taxon>
        <taxon>Zingiberales</taxon>
        <taxon>Musaceae</taxon>
        <taxon>Musa</taxon>
    </lineage>
</organism>
<keyword evidence="5 7" id="KW-0067">ATP-binding</keyword>
<dbReference type="SMART" id="SM00046">
    <property type="entry name" value="DAGKc"/>
    <property type="match status" value="1"/>
</dbReference>
<evidence type="ECO:0000256" key="2">
    <source>
        <dbReference type="ARBA" id="ARBA00022679"/>
    </source>
</evidence>
<dbReference type="InterPro" id="IPR017438">
    <property type="entry name" value="ATP-NAD_kinase_N"/>
</dbReference>
<evidence type="ECO:0000256" key="3">
    <source>
        <dbReference type="ARBA" id="ARBA00022741"/>
    </source>
</evidence>
<reference evidence="10" key="1">
    <citation type="submission" date="2022-05" db="EMBL/GenBank/DDBJ databases">
        <title>The Musa troglodytarum L. genome provides insights into the mechanism of non-climacteric behaviour and enrichment of carotenoids.</title>
        <authorList>
            <person name="Wang J."/>
        </authorList>
    </citation>
    <scope>NUCLEOTIDE SEQUENCE</scope>
    <source>
        <tissue evidence="10">Leaf</tissue>
    </source>
</reference>
<dbReference type="Pfam" id="PF00781">
    <property type="entry name" value="DAGK_cat"/>
    <property type="match status" value="1"/>
</dbReference>
<dbReference type="FunFam" id="3.40.50.10330:FF:000016">
    <property type="entry name" value="Diacylglycerol kinase"/>
    <property type="match status" value="1"/>
</dbReference>
<evidence type="ECO:0000256" key="7">
    <source>
        <dbReference type="RuleBase" id="RU361128"/>
    </source>
</evidence>
<name>A0A9E7KNM2_9LILI</name>
<dbReference type="PANTHER" id="PTHR11255:SF98">
    <property type="entry name" value="DIACYLGLYCEROL KINASE 5"/>
    <property type="match status" value="1"/>
</dbReference>
<dbReference type="Gene3D" id="3.40.50.10330">
    <property type="entry name" value="Probable inorganic polyphosphate/atp-NAD kinase, domain 1"/>
    <property type="match status" value="1"/>
</dbReference>
<keyword evidence="6" id="KW-0346">Stress response</keyword>
<sequence length="591" mass="66094">MCLLPGYCLTVVPCACAIFDIRRGSFTAVVRPTSFVPHQTAEPLFEVEHSRIRILHFALPPRLPHGAIVSIKIRRYRFKGNVRGASCSCIDSVTGESLAIPSQPGNVVKLHPLCPRLFAQFEGTNSRGKESRNGDRFRFVPSSNDSWVKAFETYDDGCRMDDFNPEKDEFLKEFYIPSYVFLPELPTSHPSFVPSCPVVVFINTQSGGQLGSALLVTYCNLLNKLQVFNLKEEAPDKVLHKLYGNLEKLKSNGDHLAAEILNRLRLIVAGGDGTASWLLGVVCDLKLARPPPIITVPLGTGNNIPFSFGWGMRNPGIDCQSVNWHIIMRMRVRKEGSCDPILPLELPHAMHAFQRVSESDSLNMEGHLTFRGGFWNYFSIGMDAQVSYAFHHKRKKYPEKFKNQNIACLAKVKIMKKTGHWEKLHVPNSIRSIVCLNLPSFSGGLNPWGTPDKKKQRDRDLTPPFVDDGLLEVVGFKDGWHGLVLLAPGGHGTRLAQARRIQFKFRKGAGDHAYMRIDGEPWKQPLPQDKDEVVVEISHLGQVSIIATDDCIAKSVYDVSTQPDEESTSGDSDNSYSEERKNFGAADAFRY</sequence>
<feature type="region of interest" description="Disordered" evidence="8">
    <location>
        <begin position="558"/>
        <end position="591"/>
    </location>
</feature>
<evidence type="ECO:0000313" key="11">
    <source>
        <dbReference type="Proteomes" id="UP001055439"/>
    </source>
</evidence>
<dbReference type="SUPFAM" id="SSF111331">
    <property type="entry name" value="NAD kinase/diacylglycerol kinase-like"/>
    <property type="match status" value="1"/>
</dbReference>
<evidence type="ECO:0000313" key="10">
    <source>
        <dbReference type="EMBL" id="URE27953.1"/>
    </source>
</evidence>
<evidence type="ECO:0000256" key="8">
    <source>
        <dbReference type="SAM" id="MobiDB-lite"/>
    </source>
</evidence>
<evidence type="ECO:0000256" key="4">
    <source>
        <dbReference type="ARBA" id="ARBA00022777"/>
    </source>
</evidence>
<keyword evidence="3 7" id="KW-0547">Nucleotide-binding</keyword>
<keyword evidence="4 7" id="KW-0418">Kinase</keyword>
<dbReference type="PROSITE" id="PS50146">
    <property type="entry name" value="DAGK"/>
    <property type="match status" value="1"/>
</dbReference>
<dbReference type="InterPro" id="IPR001206">
    <property type="entry name" value="Diacylglycerol_kinase_cat_dom"/>
</dbReference>
<dbReference type="AlphaFoldDB" id="A0A9E7KNM2"/>
<evidence type="ECO:0000256" key="1">
    <source>
        <dbReference type="ARBA" id="ARBA00009280"/>
    </source>
</evidence>
<dbReference type="EC" id="2.7.1.107" evidence="7"/>
<dbReference type="Proteomes" id="UP001055439">
    <property type="component" value="Chromosome 8"/>
</dbReference>
<feature type="domain" description="DAGKc" evidence="9">
    <location>
        <begin position="193"/>
        <end position="315"/>
    </location>
</feature>
<evidence type="ECO:0000259" key="9">
    <source>
        <dbReference type="PROSITE" id="PS50146"/>
    </source>
</evidence>
<dbReference type="InterPro" id="IPR037607">
    <property type="entry name" value="DGK"/>
</dbReference>
<dbReference type="Gene3D" id="2.60.200.40">
    <property type="match status" value="1"/>
</dbReference>
<dbReference type="Pfam" id="PF00609">
    <property type="entry name" value="DAGK_acc"/>
    <property type="match status" value="1"/>
</dbReference>
<gene>
    <name evidence="10" type="ORF">MUK42_25948</name>
</gene>
<evidence type="ECO:0000256" key="6">
    <source>
        <dbReference type="ARBA" id="ARBA00023016"/>
    </source>
</evidence>
<dbReference type="EMBL" id="CP097510">
    <property type="protein sequence ID" value="URE27953.1"/>
    <property type="molecule type" value="Genomic_DNA"/>
</dbReference>
<comment type="similarity">
    <text evidence="1 7">Belongs to the eukaryotic diacylglycerol kinase family.</text>
</comment>
<dbReference type="GO" id="GO:0005524">
    <property type="term" value="F:ATP binding"/>
    <property type="evidence" value="ECO:0007669"/>
    <property type="project" value="UniProtKB-KW"/>
</dbReference>
<keyword evidence="2 7" id="KW-0808">Transferase</keyword>
<dbReference type="GO" id="GO:0016020">
    <property type="term" value="C:membrane"/>
    <property type="evidence" value="ECO:0007669"/>
    <property type="project" value="TreeGrafter"/>
</dbReference>
<evidence type="ECO:0000256" key="5">
    <source>
        <dbReference type="ARBA" id="ARBA00022840"/>
    </source>
</evidence>
<dbReference type="OrthoDB" id="242257at2759"/>
<protein>
    <recommendedName>
        <fullName evidence="7">Diacylglycerol kinase</fullName>
        <shortName evidence="7">DAG kinase</shortName>
        <ecNumber evidence="7">2.7.1.107</ecNumber>
    </recommendedName>
</protein>
<dbReference type="InterPro" id="IPR000756">
    <property type="entry name" value="Diacylglycerol_kin_accessory"/>
</dbReference>
<dbReference type="GO" id="GO:0007200">
    <property type="term" value="P:phospholipase C-activating G protein-coupled receptor signaling pathway"/>
    <property type="evidence" value="ECO:0007669"/>
    <property type="project" value="InterPro"/>
</dbReference>
<dbReference type="GO" id="GO:0004143">
    <property type="term" value="F:ATP-dependent diacylglycerol kinase activity"/>
    <property type="evidence" value="ECO:0007669"/>
    <property type="project" value="UniProtKB-EC"/>
</dbReference>
<dbReference type="SMART" id="SM00045">
    <property type="entry name" value="DAGKa"/>
    <property type="match status" value="1"/>
</dbReference>
<dbReference type="PANTHER" id="PTHR11255">
    <property type="entry name" value="DIACYLGLYCEROL KINASE"/>
    <property type="match status" value="1"/>
</dbReference>
<proteinExistence type="inferred from homology"/>